<dbReference type="FunFam" id="3.30.420.10:FF:000063">
    <property type="entry name" value="Retrovirus-related Pol polyprotein from transposon 297-like Protein"/>
    <property type="match status" value="1"/>
</dbReference>
<dbReference type="STRING" id="50429.A0A2B4RBE3"/>
<evidence type="ECO:0000313" key="3">
    <source>
        <dbReference type="EMBL" id="PFX14456.1"/>
    </source>
</evidence>
<evidence type="ECO:0000256" key="1">
    <source>
        <dbReference type="SAM" id="MobiDB-lite"/>
    </source>
</evidence>
<protein>
    <submittedName>
        <fullName evidence="3">Uncharacterized protein K02A2.6</fullName>
    </submittedName>
</protein>
<dbReference type="InterPro" id="IPR041588">
    <property type="entry name" value="Integrase_H2C2"/>
</dbReference>
<dbReference type="Pfam" id="PF17921">
    <property type="entry name" value="Integrase_H2C2"/>
    <property type="match status" value="1"/>
</dbReference>
<feature type="domain" description="Integrase catalytic" evidence="2">
    <location>
        <begin position="167"/>
        <end position="320"/>
    </location>
</feature>
<gene>
    <name evidence="3" type="primary">K02A2.6</name>
    <name evidence="3" type="ORF">AWC38_SpisGene21382</name>
</gene>
<name>A0A2B4RBE3_STYPI</name>
<dbReference type="SUPFAM" id="SSF53098">
    <property type="entry name" value="Ribonuclease H-like"/>
    <property type="match status" value="1"/>
</dbReference>
<feature type="region of interest" description="Disordered" evidence="1">
    <location>
        <begin position="424"/>
        <end position="498"/>
    </location>
</feature>
<dbReference type="Gene3D" id="3.30.420.10">
    <property type="entry name" value="Ribonuclease H-like superfamily/Ribonuclease H"/>
    <property type="match status" value="1"/>
</dbReference>
<dbReference type="InterPro" id="IPR036397">
    <property type="entry name" value="RNaseH_sf"/>
</dbReference>
<comment type="caution">
    <text evidence="3">The sequence shown here is derived from an EMBL/GenBank/DDBJ whole genome shotgun (WGS) entry which is preliminary data.</text>
</comment>
<organism evidence="3 4">
    <name type="scientific">Stylophora pistillata</name>
    <name type="common">Smooth cauliflower coral</name>
    <dbReference type="NCBI Taxonomy" id="50429"/>
    <lineage>
        <taxon>Eukaryota</taxon>
        <taxon>Metazoa</taxon>
        <taxon>Cnidaria</taxon>
        <taxon>Anthozoa</taxon>
        <taxon>Hexacorallia</taxon>
        <taxon>Scleractinia</taxon>
        <taxon>Astrocoeniina</taxon>
        <taxon>Pocilloporidae</taxon>
        <taxon>Stylophora</taxon>
    </lineage>
</organism>
<evidence type="ECO:0000313" key="4">
    <source>
        <dbReference type="Proteomes" id="UP000225706"/>
    </source>
</evidence>
<evidence type="ECO:0000259" key="2">
    <source>
        <dbReference type="PROSITE" id="PS50994"/>
    </source>
</evidence>
<sequence>MSNSVERALPPLDLTGSSSQVAERWRQWKRSYQYYIDGKGITNPSRKTAQLLHLAGMEVQDIYEDIPDPGPLNANEDNEYVVCLRKLDAHFRAEDNVPIVIPQALRKRVVSLAHEGHQGVTKTKERLRTKVWWPAMDRDAEKRCAECYGCQMVTKNVPPPPLKSTPLPNQPWEEVAVDLMGPLPSGEHLLVLVDYYSRWIEVDVIRTTSSKTIIHCLNAQFARHGLPKGLRTDNGSNLVSKEVEDYLNEMGIDHHYTTPLWPRANGEVERQNRSLLKSMRAAHAEGKNWREELNRFLLAYRSTPHSTTGKSPAELLFRRKLTTKMPELVNVEEEEVEVSDQAVRDRDNQRKQFNKDYVDKKFHARDRNVKEGDSVLLEKKKENKLSPCYEKEPYQVISRYGDQVVLRSPQGVQYKRSLQHIKSFNMPDLEEQETPQQDAKPRTEPKSFETPPVAEDQVPMAESPPEDVPSTVPTAEQHVRRSGRITSRPKALSDYVLY</sequence>
<dbReference type="GO" id="GO:0003676">
    <property type="term" value="F:nucleic acid binding"/>
    <property type="evidence" value="ECO:0007669"/>
    <property type="project" value="InterPro"/>
</dbReference>
<dbReference type="GO" id="GO:0015074">
    <property type="term" value="P:DNA integration"/>
    <property type="evidence" value="ECO:0007669"/>
    <property type="project" value="InterPro"/>
</dbReference>
<dbReference type="InterPro" id="IPR001584">
    <property type="entry name" value="Integrase_cat-core"/>
</dbReference>
<dbReference type="InterPro" id="IPR050951">
    <property type="entry name" value="Retrovirus_Pol_polyprotein"/>
</dbReference>
<dbReference type="EMBL" id="LSMT01000778">
    <property type="protein sequence ID" value="PFX14456.1"/>
    <property type="molecule type" value="Genomic_DNA"/>
</dbReference>
<dbReference type="PANTHER" id="PTHR37984:SF11">
    <property type="entry name" value="INTEGRASE CATALYTIC DOMAIN-CONTAINING PROTEIN"/>
    <property type="match status" value="1"/>
</dbReference>
<dbReference type="Pfam" id="PF00665">
    <property type="entry name" value="rve"/>
    <property type="match status" value="1"/>
</dbReference>
<proteinExistence type="predicted"/>
<accession>A0A2B4RBE3</accession>
<dbReference type="OrthoDB" id="5976044at2759"/>
<dbReference type="FunFam" id="1.10.340.70:FF:000001">
    <property type="entry name" value="Retrovirus-related Pol polyprotein from transposon gypsy-like Protein"/>
    <property type="match status" value="1"/>
</dbReference>
<dbReference type="Gene3D" id="1.10.340.70">
    <property type="match status" value="1"/>
</dbReference>
<reference evidence="4" key="1">
    <citation type="journal article" date="2017" name="bioRxiv">
        <title>Comparative analysis of the genomes of Stylophora pistillata and Acropora digitifera provides evidence for extensive differences between species of corals.</title>
        <authorList>
            <person name="Voolstra C.R."/>
            <person name="Li Y."/>
            <person name="Liew Y.J."/>
            <person name="Baumgarten S."/>
            <person name="Zoccola D."/>
            <person name="Flot J.-F."/>
            <person name="Tambutte S."/>
            <person name="Allemand D."/>
            <person name="Aranda M."/>
        </authorList>
    </citation>
    <scope>NUCLEOTIDE SEQUENCE [LARGE SCALE GENOMIC DNA]</scope>
</reference>
<dbReference type="AlphaFoldDB" id="A0A2B4RBE3"/>
<dbReference type="PANTHER" id="PTHR37984">
    <property type="entry name" value="PROTEIN CBG26694"/>
    <property type="match status" value="1"/>
</dbReference>
<keyword evidence="4" id="KW-1185">Reference proteome</keyword>
<dbReference type="PROSITE" id="PS50994">
    <property type="entry name" value="INTEGRASE"/>
    <property type="match status" value="1"/>
</dbReference>
<dbReference type="Proteomes" id="UP000225706">
    <property type="component" value="Unassembled WGS sequence"/>
</dbReference>
<dbReference type="InterPro" id="IPR012337">
    <property type="entry name" value="RNaseH-like_sf"/>
</dbReference>